<evidence type="ECO:0000256" key="1">
    <source>
        <dbReference type="ARBA" id="ARBA00022679"/>
    </source>
</evidence>
<proteinExistence type="inferred from homology"/>
<name>A0A401LUU7_9BACE</name>
<dbReference type="Pfam" id="PF13302">
    <property type="entry name" value="Acetyltransf_3"/>
    <property type="match status" value="1"/>
</dbReference>
<evidence type="ECO:0000313" key="6">
    <source>
        <dbReference type="Proteomes" id="UP000288079"/>
    </source>
</evidence>
<dbReference type="EMBL" id="BHWB01000005">
    <property type="protein sequence ID" value="GCB35223.1"/>
    <property type="molecule type" value="Genomic_DNA"/>
</dbReference>
<dbReference type="GO" id="GO:0005737">
    <property type="term" value="C:cytoplasm"/>
    <property type="evidence" value="ECO:0007669"/>
    <property type="project" value="TreeGrafter"/>
</dbReference>
<dbReference type="InterPro" id="IPR016181">
    <property type="entry name" value="Acyl_CoA_acyltransferase"/>
</dbReference>
<gene>
    <name evidence="5" type="ORF">KGMB02408_21680</name>
</gene>
<dbReference type="Gene3D" id="3.40.630.30">
    <property type="match status" value="1"/>
</dbReference>
<evidence type="ECO:0000256" key="3">
    <source>
        <dbReference type="ARBA" id="ARBA00038502"/>
    </source>
</evidence>
<evidence type="ECO:0000256" key="2">
    <source>
        <dbReference type="ARBA" id="ARBA00023315"/>
    </source>
</evidence>
<protein>
    <recommendedName>
        <fullName evidence="4">N-acetyltransferase domain-containing protein</fullName>
    </recommendedName>
</protein>
<dbReference type="PANTHER" id="PTHR43792:SF8">
    <property type="entry name" value="[RIBOSOMAL PROTEIN US5]-ALANINE N-ACETYLTRANSFERASE"/>
    <property type="match status" value="1"/>
</dbReference>
<dbReference type="SUPFAM" id="SSF55729">
    <property type="entry name" value="Acyl-CoA N-acyltransferases (Nat)"/>
    <property type="match status" value="1"/>
</dbReference>
<accession>A0A401LUU7</accession>
<dbReference type="GO" id="GO:0008999">
    <property type="term" value="F:protein-N-terminal-alanine acetyltransferase activity"/>
    <property type="evidence" value="ECO:0007669"/>
    <property type="project" value="TreeGrafter"/>
</dbReference>
<dbReference type="PROSITE" id="PS51186">
    <property type="entry name" value="GNAT"/>
    <property type="match status" value="1"/>
</dbReference>
<keyword evidence="2" id="KW-0012">Acyltransferase</keyword>
<feature type="domain" description="N-acetyltransferase" evidence="4">
    <location>
        <begin position="16"/>
        <end position="180"/>
    </location>
</feature>
<comment type="similarity">
    <text evidence="3">Belongs to the acetyltransferase family. RimJ subfamily.</text>
</comment>
<dbReference type="AlphaFoldDB" id="A0A401LUU7"/>
<evidence type="ECO:0000313" key="5">
    <source>
        <dbReference type="EMBL" id="GCB35223.1"/>
    </source>
</evidence>
<dbReference type="InterPro" id="IPR000182">
    <property type="entry name" value="GNAT_dom"/>
</dbReference>
<evidence type="ECO:0000259" key="4">
    <source>
        <dbReference type="PROSITE" id="PS51186"/>
    </source>
</evidence>
<sequence length="180" mass="20876">MKTEMIVSPTLHTERLLLRPFFESDAEQFFISCQNPNLGNNAGWKPHETFEESFTILQTVFIGQENIWAITLKDTQQLIGSIGIVPDPKRENPQTRMLGYWIDESHWGHGYATEATQAVLQYGFEELKLQLISANCYPHNERSQNVLKKNEFIYEGILHKAELSHDGQVYDHLCYYLLAR</sequence>
<dbReference type="PANTHER" id="PTHR43792">
    <property type="entry name" value="GNAT FAMILY, PUTATIVE (AFU_ORTHOLOGUE AFUA_3G00765)-RELATED-RELATED"/>
    <property type="match status" value="1"/>
</dbReference>
<organism evidence="5 6">
    <name type="scientific">Bacteroides faecalis</name>
    <dbReference type="NCBI Taxonomy" id="2447885"/>
    <lineage>
        <taxon>Bacteria</taxon>
        <taxon>Pseudomonadati</taxon>
        <taxon>Bacteroidota</taxon>
        <taxon>Bacteroidia</taxon>
        <taxon>Bacteroidales</taxon>
        <taxon>Bacteroidaceae</taxon>
        <taxon>Bacteroides</taxon>
    </lineage>
</organism>
<reference evidence="5 6" key="1">
    <citation type="submission" date="2018-10" db="EMBL/GenBank/DDBJ databases">
        <title>Draft Genome Sequence of Bacteroides sp. KCTC 15687.</title>
        <authorList>
            <person name="Yu S.Y."/>
            <person name="Kim J.S."/>
            <person name="Oh B.S."/>
            <person name="Park S.H."/>
            <person name="Kang S.W."/>
            <person name="Park J.E."/>
            <person name="Choi S.H."/>
            <person name="Han K.I."/>
            <person name="Lee K.C."/>
            <person name="Eom M.K."/>
            <person name="Suh M.K."/>
            <person name="Lee D.H."/>
            <person name="Yoon H."/>
            <person name="Kim B."/>
            <person name="Yang S.J."/>
            <person name="Lee J.S."/>
            <person name="Lee J.H."/>
        </authorList>
    </citation>
    <scope>NUCLEOTIDE SEQUENCE [LARGE SCALE GENOMIC DNA]</scope>
    <source>
        <strain evidence="5 6">KCTC 15687</strain>
    </source>
</reference>
<keyword evidence="1" id="KW-0808">Transferase</keyword>
<dbReference type="Proteomes" id="UP000288079">
    <property type="component" value="Unassembled WGS sequence"/>
</dbReference>
<dbReference type="InterPro" id="IPR051531">
    <property type="entry name" value="N-acetyltransferase"/>
</dbReference>
<comment type="caution">
    <text evidence="5">The sequence shown here is derived from an EMBL/GenBank/DDBJ whole genome shotgun (WGS) entry which is preliminary data.</text>
</comment>
<keyword evidence="6" id="KW-1185">Reference proteome</keyword>